<evidence type="ECO:0000313" key="4">
    <source>
        <dbReference type="EMBL" id="MDL2410746.1"/>
    </source>
</evidence>
<dbReference type="Gene3D" id="3.10.180.10">
    <property type="entry name" value="2,3-Dihydroxybiphenyl 1,2-Dioxygenase, domain 1"/>
    <property type="match status" value="1"/>
</dbReference>
<feature type="domain" description="VOC" evidence="3">
    <location>
        <begin position="7"/>
        <end position="95"/>
    </location>
</feature>
<dbReference type="Proteomes" id="UP001172630">
    <property type="component" value="Unassembled WGS sequence"/>
</dbReference>
<dbReference type="SUPFAM" id="SSF54593">
    <property type="entry name" value="Glyoxalase/Bleomycin resistance protein/Dihydroxybiphenyl dioxygenase"/>
    <property type="match status" value="1"/>
</dbReference>
<comment type="caution">
    <text evidence="4">The sequence shown here is derived from an EMBL/GenBank/DDBJ whole genome shotgun (WGS) entry which is preliminary data.</text>
</comment>
<feature type="region of interest" description="Disordered" evidence="2">
    <location>
        <begin position="57"/>
        <end position="76"/>
    </location>
</feature>
<organism evidence="4 5">
    <name type="scientific">Rhizobium calliandrae</name>
    <dbReference type="NCBI Taxonomy" id="1312182"/>
    <lineage>
        <taxon>Bacteria</taxon>
        <taxon>Pseudomonadati</taxon>
        <taxon>Pseudomonadota</taxon>
        <taxon>Alphaproteobacteria</taxon>
        <taxon>Hyphomicrobiales</taxon>
        <taxon>Rhizobiaceae</taxon>
        <taxon>Rhizobium/Agrobacterium group</taxon>
        <taxon>Rhizobium</taxon>
    </lineage>
</organism>
<reference evidence="4" key="1">
    <citation type="submission" date="2023-06" db="EMBL/GenBank/DDBJ databases">
        <title>Phylogenetic Diversity of Rhizobium strains.</title>
        <authorList>
            <person name="Moura F.T."/>
            <person name="Helene L.C.F."/>
            <person name="Hungria M."/>
        </authorList>
    </citation>
    <scope>NUCLEOTIDE SEQUENCE</scope>
    <source>
        <strain evidence="4">CCGE524</strain>
    </source>
</reference>
<dbReference type="InterPro" id="IPR018146">
    <property type="entry name" value="Glyoxalase_1_CS"/>
</dbReference>
<dbReference type="PROSITE" id="PS51819">
    <property type="entry name" value="VOC"/>
    <property type="match status" value="1"/>
</dbReference>
<dbReference type="PROSITE" id="PS00934">
    <property type="entry name" value="GLYOXALASE_I_1"/>
    <property type="match status" value="1"/>
</dbReference>
<keyword evidence="5" id="KW-1185">Reference proteome</keyword>
<evidence type="ECO:0000259" key="3">
    <source>
        <dbReference type="PROSITE" id="PS51819"/>
    </source>
</evidence>
<name>A0ABT7KQ32_9HYPH</name>
<dbReference type="InterPro" id="IPR025870">
    <property type="entry name" value="Glyoxalase-like_dom"/>
</dbReference>
<dbReference type="InterPro" id="IPR037523">
    <property type="entry name" value="VOC_core"/>
</dbReference>
<evidence type="ECO:0000313" key="5">
    <source>
        <dbReference type="Proteomes" id="UP001172630"/>
    </source>
</evidence>
<proteinExistence type="predicted"/>
<evidence type="ECO:0000256" key="2">
    <source>
        <dbReference type="SAM" id="MobiDB-lite"/>
    </source>
</evidence>
<accession>A0ABT7KQ32</accession>
<sequence length="95" mass="10946">MSVSKRRIDHIVLAVQDLEAAARFYERLGLRLRRAIRHPWGKENRLVQFGSSFVGARGHHHAMPHGRKDARHGRPHAQVRIAASKYRGLNISDRH</sequence>
<evidence type="ECO:0000256" key="1">
    <source>
        <dbReference type="ARBA" id="ARBA00022723"/>
    </source>
</evidence>
<gene>
    <name evidence="4" type="ORF">PY650_35390</name>
</gene>
<keyword evidence="1" id="KW-0479">Metal-binding</keyword>
<dbReference type="InterPro" id="IPR029068">
    <property type="entry name" value="Glyas_Bleomycin-R_OHBP_Dase"/>
</dbReference>
<protein>
    <submittedName>
        <fullName evidence="4">VOC family protein</fullName>
    </submittedName>
</protein>
<dbReference type="Pfam" id="PF13468">
    <property type="entry name" value="Glyoxalase_3"/>
    <property type="match status" value="1"/>
</dbReference>
<dbReference type="EMBL" id="JARFYN010000105">
    <property type="protein sequence ID" value="MDL2410746.1"/>
    <property type="molecule type" value="Genomic_DNA"/>
</dbReference>